<name>A0A7M7N9U5_STRPU</name>
<dbReference type="PANTHER" id="PTHR23080">
    <property type="entry name" value="THAP DOMAIN PROTEIN"/>
    <property type="match status" value="1"/>
</dbReference>
<feature type="domain" description="DDE Tnp4" evidence="5">
    <location>
        <begin position="271"/>
        <end position="430"/>
    </location>
</feature>
<organism evidence="7 8">
    <name type="scientific">Strongylocentrotus purpuratus</name>
    <name type="common">Purple sea urchin</name>
    <dbReference type="NCBI Taxonomy" id="7668"/>
    <lineage>
        <taxon>Eukaryota</taxon>
        <taxon>Metazoa</taxon>
        <taxon>Echinodermata</taxon>
        <taxon>Eleutherozoa</taxon>
        <taxon>Echinozoa</taxon>
        <taxon>Echinoidea</taxon>
        <taxon>Euechinoidea</taxon>
        <taxon>Echinacea</taxon>
        <taxon>Camarodonta</taxon>
        <taxon>Echinidea</taxon>
        <taxon>Strongylocentrotidae</taxon>
        <taxon>Strongylocentrotus</taxon>
    </lineage>
</organism>
<evidence type="ECO:0000259" key="5">
    <source>
        <dbReference type="Pfam" id="PF13359"/>
    </source>
</evidence>
<dbReference type="RefSeq" id="XP_030832622.1">
    <property type="nucleotide sequence ID" value="XM_030976762.1"/>
</dbReference>
<dbReference type="GO" id="GO:0046872">
    <property type="term" value="F:metal ion binding"/>
    <property type="evidence" value="ECO:0007669"/>
    <property type="project" value="UniProtKB-KW"/>
</dbReference>
<feature type="region of interest" description="Disordered" evidence="4">
    <location>
        <begin position="42"/>
        <end position="73"/>
    </location>
</feature>
<feature type="coiled-coil region" evidence="3">
    <location>
        <begin position="94"/>
        <end position="128"/>
    </location>
</feature>
<dbReference type="AlphaFoldDB" id="A0A7M7N9U5"/>
<proteinExistence type="predicted"/>
<dbReference type="Pfam" id="PF13613">
    <property type="entry name" value="HTH_Tnp_4"/>
    <property type="match status" value="1"/>
</dbReference>
<dbReference type="OrthoDB" id="6060412at2759"/>
<dbReference type="InterPro" id="IPR027805">
    <property type="entry name" value="Transposase_HTH_dom"/>
</dbReference>
<dbReference type="Pfam" id="PF13359">
    <property type="entry name" value="DDE_Tnp_4"/>
    <property type="match status" value="1"/>
</dbReference>
<evidence type="ECO:0000259" key="6">
    <source>
        <dbReference type="Pfam" id="PF13613"/>
    </source>
</evidence>
<dbReference type="InterPro" id="IPR027806">
    <property type="entry name" value="HARBI1_dom"/>
</dbReference>
<reference evidence="8" key="1">
    <citation type="submission" date="2015-02" db="EMBL/GenBank/DDBJ databases">
        <title>Genome sequencing for Strongylocentrotus purpuratus.</title>
        <authorList>
            <person name="Murali S."/>
            <person name="Liu Y."/>
            <person name="Vee V."/>
            <person name="English A."/>
            <person name="Wang M."/>
            <person name="Skinner E."/>
            <person name="Han Y."/>
            <person name="Muzny D.M."/>
            <person name="Worley K.C."/>
            <person name="Gibbs R.A."/>
        </authorList>
    </citation>
    <scope>NUCLEOTIDE SEQUENCE</scope>
</reference>
<keyword evidence="8" id="KW-1185">Reference proteome</keyword>
<comment type="cofactor">
    <cofactor evidence="1">
        <name>a divalent metal cation</name>
        <dbReference type="ChEBI" id="CHEBI:60240"/>
    </cofactor>
</comment>
<evidence type="ECO:0000256" key="2">
    <source>
        <dbReference type="ARBA" id="ARBA00022723"/>
    </source>
</evidence>
<evidence type="ECO:0000256" key="3">
    <source>
        <dbReference type="SAM" id="Coils"/>
    </source>
</evidence>
<dbReference type="PANTHER" id="PTHR23080:SF141">
    <property type="entry name" value="TRANSPOSASE HELIX-TURN-HELIX DOMAIN-CONTAINING PROTEIN"/>
    <property type="match status" value="1"/>
</dbReference>
<sequence>MWLHILGRPDPNNDSNFLEPSRGHRVCSFHFIDGEPTEAHPFPSVGKATCNTSPTRKRKLEEEEDHCTGNQKSNHVPKFSTASKFVIYMLVSLIKSFKSQNKELNNEVKDLQTEILDLKKRITNYSEIKCANILKSDNDALFFTGIHSICLFHTLHKFISPFVHRRWRGLKVVSTKVKRFLVYNKKPGPIRKLHSVDEFLLVLIRLRLGLSLNDLAKRFGISIALTSRIFNCWLSAMNQVLGKFIYWAPKEQIAATKPSRFKHLPDIRCIIDCSEIFIQTPKDPFLQSVTWSDYKHHNTAKFLIAVAPNSCITYISPMYGGRASDKGLTLDCGFLDKLDPYDMLQADKGFIIHDECAARFVTLQVPPGKRGETQMSSAAVNKTKKVANLRILVEQVIRRLKIFNILKNEVPVSLIPSLDKIVRVCAALCNLRKPIYST</sequence>
<evidence type="ECO:0000256" key="1">
    <source>
        <dbReference type="ARBA" id="ARBA00001968"/>
    </source>
</evidence>
<keyword evidence="2" id="KW-0479">Metal-binding</keyword>
<feature type="domain" description="Transposase Helix-turn-helix" evidence="6">
    <location>
        <begin position="191"/>
        <end position="241"/>
    </location>
</feature>
<accession>A0A7M7N9U5</accession>
<evidence type="ECO:0000313" key="8">
    <source>
        <dbReference type="Proteomes" id="UP000007110"/>
    </source>
</evidence>
<dbReference type="KEGG" id="spu:105445044"/>
<dbReference type="EnsemblMetazoa" id="XM_030976762">
    <property type="protein sequence ID" value="XP_030832622"/>
    <property type="gene ID" value="LOC105445044"/>
</dbReference>
<evidence type="ECO:0008006" key="9">
    <source>
        <dbReference type="Google" id="ProtNLM"/>
    </source>
</evidence>
<evidence type="ECO:0000313" key="7">
    <source>
        <dbReference type="EnsemblMetazoa" id="XP_030832622"/>
    </source>
</evidence>
<keyword evidence="3" id="KW-0175">Coiled coil</keyword>
<evidence type="ECO:0000256" key="4">
    <source>
        <dbReference type="SAM" id="MobiDB-lite"/>
    </source>
</evidence>
<reference evidence="7" key="2">
    <citation type="submission" date="2021-01" db="UniProtKB">
        <authorList>
            <consortium name="EnsemblMetazoa"/>
        </authorList>
    </citation>
    <scope>IDENTIFICATION</scope>
</reference>
<protein>
    <recommendedName>
        <fullName evidence="9">Transposase</fullName>
    </recommendedName>
</protein>
<dbReference type="OMA" id="NINHECA"/>
<dbReference type="GeneID" id="105445044"/>
<dbReference type="Proteomes" id="UP000007110">
    <property type="component" value="Unassembled WGS sequence"/>
</dbReference>
<dbReference type="InParanoid" id="A0A7M7N9U5"/>